<dbReference type="OrthoDB" id="9112534at2"/>
<dbReference type="Pfam" id="PF13663">
    <property type="entry name" value="DUF4148"/>
    <property type="match status" value="1"/>
</dbReference>
<dbReference type="RefSeq" id="WP_085488366.1">
    <property type="nucleotide sequence ID" value="NZ_FXAT01000010.1"/>
</dbReference>
<proteinExistence type="predicted"/>
<evidence type="ECO:0000313" key="3">
    <source>
        <dbReference type="Proteomes" id="UP000193228"/>
    </source>
</evidence>
<evidence type="ECO:0008006" key="4">
    <source>
        <dbReference type="Google" id="ProtNLM"/>
    </source>
</evidence>
<reference evidence="3" key="1">
    <citation type="submission" date="2017-04" db="EMBL/GenBank/DDBJ databases">
        <authorList>
            <person name="Varghese N."/>
            <person name="Submissions S."/>
        </authorList>
    </citation>
    <scope>NUCLEOTIDE SEQUENCE [LARGE SCALE GENOMIC DNA]</scope>
    <source>
        <strain evidence="3">LMG 29540</strain>
    </source>
</reference>
<feature type="signal peptide" evidence="1">
    <location>
        <begin position="1"/>
        <end position="22"/>
    </location>
</feature>
<name>A0A1X7LXX7_9BURK</name>
<protein>
    <recommendedName>
        <fullName evidence="4">DUF4148 domain-containing protein</fullName>
    </recommendedName>
</protein>
<dbReference type="EMBL" id="FXAT01000010">
    <property type="protein sequence ID" value="SMG58142.1"/>
    <property type="molecule type" value="Genomic_DNA"/>
</dbReference>
<gene>
    <name evidence="2" type="ORF">SAMN06265784_110214</name>
</gene>
<organism evidence="2 3">
    <name type="scientific">Paraburkholderia susongensis</name>
    <dbReference type="NCBI Taxonomy" id="1515439"/>
    <lineage>
        <taxon>Bacteria</taxon>
        <taxon>Pseudomonadati</taxon>
        <taxon>Pseudomonadota</taxon>
        <taxon>Betaproteobacteria</taxon>
        <taxon>Burkholderiales</taxon>
        <taxon>Burkholderiaceae</taxon>
        <taxon>Paraburkholderia</taxon>
    </lineage>
</organism>
<dbReference type="Proteomes" id="UP000193228">
    <property type="component" value="Unassembled WGS sequence"/>
</dbReference>
<keyword evidence="1" id="KW-0732">Signal</keyword>
<dbReference type="InterPro" id="IPR025421">
    <property type="entry name" value="DUF4148"/>
</dbReference>
<dbReference type="AlphaFoldDB" id="A0A1X7LXX7"/>
<evidence type="ECO:0000256" key="1">
    <source>
        <dbReference type="SAM" id="SignalP"/>
    </source>
</evidence>
<feature type="chain" id="PRO_5012688312" description="DUF4148 domain-containing protein" evidence="1">
    <location>
        <begin position="23"/>
        <end position="111"/>
    </location>
</feature>
<sequence length="111" mass="11254">MKTLISAVAIAAALVAPVASFAQSSQPVTRAQVRAELVQLEKAGYNPVGDYMNYPANIQAAQARVDAQNGTTIAANTANTSGYGAPAAGTSQAGYAVSPSKADSKSVYFGN</sequence>
<evidence type="ECO:0000313" key="2">
    <source>
        <dbReference type="EMBL" id="SMG58142.1"/>
    </source>
</evidence>
<keyword evidence="3" id="KW-1185">Reference proteome</keyword>
<accession>A0A1X7LXX7</accession>